<sequence length="866" mass="94386">MVKAKTSKKVAVEVATSEATSLLPSLVSFTSRFDPSSTHTKKPEYDISQSADGVTVSAQLDGGVSLVGQSTFADQRAAKAPGSLQRYIAILMPDQTLKVVPVQHNFQVSHKYPVRTHLGTVSEVNTDYRTRNNEVVSLFGSRRQQLAIKQRAANRIDSSHIVGLSMGDTAMSEAGQALAARDDMLTTGEAATSMALPPHNKDTLDPAAIYPLEGLVPKGFNGTMLNLTILDVLDGQVRDMTQALLRMSTSIESLSPDEQVALVRSLLLATRLSSQFDTPYEASQYVPVFDLQLEIREFLAQSTRPEGIQHPLFVLLADMGMGKSWNMWHVALQAMESDAYLPVVVCLRNGFFSVMERYAGSSQVDKVADWCRGLRQSGRTPMLLLDGLDEIVRGKHASEVLAWLSQFLTVAQNQCVVMLSCRPYEWQAYSEVASAQQELKRHIFGKGGTTCDPFLLSDFSDAECRAALSRYSITKDMYLPQLAGLYRKPYFLRLLSDYAAQQIQEQGRVSMATIDDFLPLFYDRQDKRTGTVLFRMGVTREVLDAFYTVGEVLHKTPYVNRNVFDRELLEGRAWRVLVSTGLISEVRDGKHVVLSVSEAYGPLLERVIVDSNRASPPTSTHPTPSANTQPRQVDFFTSQPGDDALTLSVSMTGSASTPNTLPVAPMPPSAEAPSPTLSSGSGVGIWAHSQTAPVVAPAVPSSVAPSAPPSVAAEVDPRVAKAHAQQQSVFAAAQQYPWGPSVWDCFQRQQAGQPVHLSICRPLDERAVTVLSRVLCYLPYLTELSLSGCRLGSNGVLALAFSLGRVTALTKLDLSGNAIGDTGGDTLCELFGSLTHLNEVNLTSNKIGFFCKKRLKKACPASTIQL</sequence>
<dbReference type="Pfam" id="PF06870">
    <property type="entry name" value="RNA_pol_I_A49"/>
    <property type="match status" value="1"/>
</dbReference>
<comment type="caution">
    <text evidence="7">The sequence shown here is derived from an EMBL/GenBank/DDBJ whole genome shotgun (WGS) entry which is preliminary data.</text>
</comment>
<reference evidence="7 8" key="1">
    <citation type="journal article" date="2018" name="PLoS ONE">
        <title>The draft genome of Kipferlia bialata reveals reductive genome evolution in fornicate parasites.</title>
        <authorList>
            <person name="Tanifuji G."/>
            <person name="Takabayashi S."/>
            <person name="Kume K."/>
            <person name="Takagi M."/>
            <person name="Nakayama T."/>
            <person name="Kamikawa R."/>
            <person name="Inagaki Y."/>
            <person name="Hashimoto T."/>
        </authorList>
    </citation>
    <scope>NUCLEOTIDE SEQUENCE [LARGE SCALE GENOMIC DNA]</scope>
    <source>
        <strain evidence="7">NY0173</strain>
    </source>
</reference>
<gene>
    <name evidence="7" type="ORF">KIPB_009169</name>
</gene>
<feature type="compositionally biased region" description="Polar residues" evidence="6">
    <location>
        <begin position="626"/>
        <end position="640"/>
    </location>
</feature>
<comment type="subcellular location">
    <subcellularLocation>
        <location evidence="1">Nucleus</location>
        <location evidence="1">Nucleolus</location>
    </subcellularLocation>
</comment>
<evidence type="ECO:0000313" key="8">
    <source>
        <dbReference type="Proteomes" id="UP000265618"/>
    </source>
</evidence>
<evidence type="ECO:0000256" key="5">
    <source>
        <dbReference type="ARBA" id="ARBA00023242"/>
    </source>
</evidence>
<comment type="similarity">
    <text evidence="2">Belongs to the eukaryotic RPA49/POLR1E RNA polymerase subunit family.</text>
</comment>
<dbReference type="GO" id="GO:0005730">
    <property type="term" value="C:nucleolus"/>
    <property type="evidence" value="ECO:0007669"/>
    <property type="project" value="UniProtKB-SubCell"/>
</dbReference>
<evidence type="ECO:0000256" key="2">
    <source>
        <dbReference type="ARBA" id="ARBA00009430"/>
    </source>
</evidence>
<proteinExistence type="inferred from homology"/>
<protein>
    <submittedName>
        <fullName evidence="7">RNA polymerase I associated factor, A49-like</fullName>
    </submittedName>
</protein>
<dbReference type="Gene3D" id="3.80.10.10">
    <property type="entry name" value="Ribonuclease Inhibitor"/>
    <property type="match status" value="1"/>
</dbReference>
<evidence type="ECO:0000256" key="1">
    <source>
        <dbReference type="ARBA" id="ARBA00004604"/>
    </source>
</evidence>
<dbReference type="GO" id="GO:0000428">
    <property type="term" value="C:DNA-directed RNA polymerase complex"/>
    <property type="evidence" value="ECO:0007669"/>
    <property type="project" value="UniProtKB-KW"/>
</dbReference>
<feature type="compositionally biased region" description="Low complexity" evidence="6">
    <location>
        <begin position="615"/>
        <end position="625"/>
    </location>
</feature>
<keyword evidence="4" id="KW-0804">Transcription</keyword>
<accession>A0A9K3GKF1</accession>
<dbReference type="InterPro" id="IPR009668">
    <property type="entry name" value="RNA_pol-assoc_fac_A49-like"/>
</dbReference>
<dbReference type="PANTHER" id="PTHR14440">
    <property type="entry name" value="DNA-DIRECTED RNA POLYMERASE I SUBUNIT RPA49"/>
    <property type="match status" value="1"/>
</dbReference>
<evidence type="ECO:0000256" key="6">
    <source>
        <dbReference type="SAM" id="MobiDB-lite"/>
    </source>
</evidence>
<dbReference type="AlphaFoldDB" id="A0A9K3GKF1"/>
<feature type="region of interest" description="Disordered" evidence="6">
    <location>
        <begin position="612"/>
        <end position="681"/>
    </location>
</feature>
<dbReference type="Proteomes" id="UP000265618">
    <property type="component" value="Unassembled WGS sequence"/>
</dbReference>
<evidence type="ECO:0000313" key="7">
    <source>
        <dbReference type="EMBL" id="GIQ87179.1"/>
    </source>
</evidence>
<dbReference type="SMART" id="SM00368">
    <property type="entry name" value="LRR_RI"/>
    <property type="match status" value="2"/>
</dbReference>
<organism evidence="7 8">
    <name type="scientific">Kipferlia bialata</name>
    <dbReference type="NCBI Taxonomy" id="797122"/>
    <lineage>
        <taxon>Eukaryota</taxon>
        <taxon>Metamonada</taxon>
        <taxon>Carpediemonas-like organisms</taxon>
        <taxon>Kipferlia</taxon>
    </lineage>
</organism>
<dbReference type="GO" id="GO:0006351">
    <property type="term" value="P:DNA-templated transcription"/>
    <property type="evidence" value="ECO:0007669"/>
    <property type="project" value="InterPro"/>
</dbReference>
<feature type="compositionally biased region" description="Polar residues" evidence="6">
    <location>
        <begin position="647"/>
        <end position="660"/>
    </location>
</feature>
<dbReference type="SUPFAM" id="SSF52047">
    <property type="entry name" value="RNI-like"/>
    <property type="match status" value="1"/>
</dbReference>
<dbReference type="GO" id="GO:0003677">
    <property type="term" value="F:DNA binding"/>
    <property type="evidence" value="ECO:0007669"/>
    <property type="project" value="InterPro"/>
</dbReference>
<keyword evidence="3" id="KW-0240">DNA-directed RNA polymerase</keyword>
<keyword evidence="8" id="KW-1185">Reference proteome</keyword>
<dbReference type="Pfam" id="PF13516">
    <property type="entry name" value="LRR_6"/>
    <property type="match status" value="2"/>
</dbReference>
<dbReference type="InterPro" id="IPR001611">
    <property type="entry name" value="Leu-rich_rpt"/>
</dbReference>
<dbReference type="InterPro" id="IPR032675">
    <property type="entry name" value="LRR_dom_sf"/>
</dbReference>
<evidence type="ECO:0000256" key="4">
    <source>
        <dbReference type="ARBA" id="ARBA00023163"/>
    </source>
</evidence>
<name>A0A9K3GKF1_9EUKA</name>
<evidence type="ECO:0000256" key="3">
    <source>
        <dbReference type="ARBA" id="ARBA00022478"/>
    </source>
</evidence>
<dbReference type="OrthoDB" id="8436363at2759"/>
<keyword evidence="5" id="KW-0539">Nucleus</keyword>
<dbReference type="EMBL" id="BDIP01003034">
    <property type="protein sequence ID" value="GIQ87179.1"/>
    <property type="molecule type" value="Genomic_DNA"/>
</dbReference>